<gene>
    <name evidence="5" type="ORF">PAF17_14345</name>
</gene>
<keyword evidence="2" id="KW-0238">DNA-binding</keyword>
<dbReference type="RefSeq" id="WP_271889792.1">
    <property type="nucleotide sequence ID" value="NZ_JAQBIE010000019.1"/>
</dbReference>
<evidence type="ECO:0000256" key="1">
    <source>
        <dbReference type="ARBA" id="ARBA00023015"/>
    </source>
</evidence>
<dbReference type="PANTHER" id="PTHR43537">
    <property type="entry name" value="TRANSCRIPTIONAL REGULATOR, GNTR FAMILY"/>
    <property type="match status" value="1"/>
</dbReference>
<dbReference type="SUPFAM" id="SSF46785">
    <property type="entry name" value="Winged helix' DNA-binding domain"/>
    <property type="match status" value="1"/>
</dbReference>
<evidence type="ECO:0000313" key="5">
    <source>
        <dbReference type="EMBL" id="MDB6178676.1"/>
    </source>
</evidence>
<dbReference type="SMART" id="SM00345">
    <property type="entry name" value="HTH_GNTR"/>
    <property type="match status" value="1"/>
</dbReference>
<reference evidence="5" key="1">
    <citation type="submission" date="2022-12" db="EMBL/GenBank/DDBJ databases">
        <title>Paracoccus onchidii sp. nov., isolated from a marine invertebrate from the South China Sea.</title>
        <authorList>
            <person name="Xu S."/>
            <person name="Liu Z."/>
            <person name="Xu Y."/>
        </authorList>
    </citation>
    <scope>NUCLEOTIDE SEQUENCE</scope>
    <source>
        <strain evidence="5">Z330</strain>
    </source>
</reference>
<dbReference type="InterPro" id="IPR036388">
    <property type="entry name" value="WH-like_DNA-bd_sf"/>
</dbReference>
<proteinExistence type="predicted"/>
<dbReference type="EMBL" id="JAQBIE010000019">
    <property type="protein sequence ID" value="MDB6178676.1"/>
    <property type="molecule type" value="Genomic_DNA"/>
</dbReference>
<protein>
    <submittedName>
        <fullName evidence="5">FCD domain-containing protein</fullName>
    </submittedName>
</protein>
<keyword evidence="3" id="KW-0804">Transcription</keyword>
<dbReference type="SUPFAM" id="SSF48008">
    <property type="entry name" value="GntR ligand-binding domain-like"/>
    <property type="match status" value="1"/>
</dbReference>
<dbReference type="PROSITE" id="PS50949">
    <property type="entry name" value="HTH_GNTR"/>
    <property type="match status" value="1"/>
</dbReference>
<dbReference type="PANTHER" id="PTHR43537:SF5">
    <property type="entry name" value="UXU OPERON TRANSCRIPTIONAL REGULATOR"/>
    <property type="match status" value="1"/>
</dbReference>
<dbReference type="InterPro" id="IPR008920">
    <property type="entry name" value="TF_FadR/GntR_C"/>
</dbReference>
<name>A0ABT4ZH41_9RHOB</name>
<evidence type="ECO:0000313" key="6">
    <source>
        <dbReference type="Proteomes" id="UP001165641"/>
    </source>
</evidence>
<dbReference type="CDD" id="cd07377">
    <property type="entry name" value="WHTH_GntR"/>
    <property type="match status" value="1"/>
</dbReference>
<dbReference type="PRINTS" id="PR00035">
    <property type="entry name" value="HTHGNTR"/>
</dbReference>
<dbReference type="Gene3D" id="1.10.10.10">
    <property type="entry name" value="Winged helix-like DNA-binding domain superfamily/Winged helix DNA-binding domain"/>
    <property type="match status" value="1"/>
</dbReference>
<dbReference type="Gene3D" id="1.20.120.530">
    <property type="entry name" value="GntR ligand-binding domain-like"/>
    <property type="match status" value="1"/>
</dbReference>
<dbReference type="Proteomes" id="UP001165641">
    <property type="component" value="Unassembled WGS sequence"/>
</dbReference>
<organism evidence="5 6">
    <name type="scientific">Paracoccus onchidii</name>
    <dbReference type="NCBI Taxonomy" id="3017813"/>
    <lineage>
        <taxon>Bacteria</taxon>
        <taxon>Pseudomonadati</taxon>
        <taxon>Pseudomonadota</taxon>
        <taxon>Alphaproteobacteria</taxon>
        <taxon>Rhodobacterales</taxon>
        <taxon>Paracoccaceae</taxon>
        <taxon>Paracoccus</taxon>
    </lineage>
</organism>
<evidence type="ECO:0000256" key="2">
    <source>
        <dbReference type="ARBA" id="ARBA00023125"/>
    </source>
</evidence>
<dbReference type="InterPro" id="IPR011711">
    <property type="entry name" value="GntR_C"/>
</dbReference>
<dbReference type="InterPro" id="IPR000524">
    <property type="entry name" value="Tscrpt_reg_HTH_GntR"/>
</dbReference>
<comment type="caution">
    <text evidence="5">The sequence shown here is derived from an EMBL/GenBank/DDBJ whole genome shotgun (WGS) entry which is preliminary data.</text>
</comment>
<dbReference type="Pfam" id="PF07729">
    <property type="entry name" value="FCD"/>
    <property type="match status" value="1"/>
</dbReference>
<dbReference type="Pfam" id="PF00392">
    <property type="entry name" value="GntR"/>
    <property type="match status" value="1"/>
</dbReference>
<sequence length="249" mass="28012">MSDAPQRRYQDVAAELRQLIRAEGVQPGDRILTERQIALRLGVGRSLVRDAIIMLEVEGLVQVRQGSGVYLQEGAPDTATAPETEDDIGPFELLEARMVLESAVAGLAAATVTKADIIAMREALDDERRSITEGRDDYQSDQRFHLLIAEATQNGVLVKMVSDLWNLRNRSRMWAQLHSRIFDDTYRSRWLDDHQAILDALRARDCARARQAMRDHLGNVSETLMQLSDSEDPSFDGFLFSTARTARTL</sequence>
<evidence type="ECO:0000259" key="4">
    <source>
        <dbReference type="PROSITE" id="PS50949"/>
    </source>
</evidence>
<keyword evidence="6" id="KW-1185">Reference proteome</keyword>
<dbReference type="SMART" id="SM00895">
    <property type="entry name" value="FCD"/>
    <property type="match status" value="1"/>
</dbReference>
<feature type="domain" description="HTH gntR-type" evidence="4">
    <location>
        <begin position="6"/>
        <end position="74"/>
    </location>
</feature>
<accession>A0ABT4ZH41</accession>
<dbReference type="InterPro" id="IPR036390">
    <property type="entry name" value="WH_DNA-bd_sf"/>
</dbReference>
<evidence type="ECO:0000256" key="3">
    <source>
        <dbReference type="ARBA" id="ARBA00023163"/>
    </source>
</evidence>
<keyword evidence="1" id="KW-0805">Transcription regulation</keyword>